<accession>A0A1Q3A0H5</accession>
<evidence type="ECO:0000313" key="2">
    <source>
        <dbReference type="EMBL" id="GAV49113.1"/>
    </source>
</evidence>
<evidence type="ECO:0000313" key="3">
    <source>
        <dbReference type="Proteomes" id="UP000187013"/>
    </source>
</evidence>
<protein>
    <submittedName>
        <fullName evidence="2">Uncharacterized protein</fullName>
    </submittedName>
</protein>
<dbReference type="AlphaFoldDB" id="A0A1Q3A0H5"/>
<evidence type="ECO:0000256" key="1">
    <source>
        <dbReference type="SAM" id="Coils"/>
    </source>
</evidence>
<organism evidence="2 3">
    <name type="scientific">Zygosaccharomyces rouxii</name>
    <dbReference type="NCBI Taxonomy" id="4956"/>
    <lineage>
        <taxon>Eukaryota</taxon>
        <taxon>Fungi</taxon>
        <taxon>Dikarya</taxon>
        <taxon>Ascomycota</taxon>
        <taxon>Saccharomycotina</taxon>
        <taxon>Saccharomycetes</taxon>
        <taxon>Saccharomycetales</taxon>
        <taxon>Saccharomycetaceae</taxon>
        <taxon>Zygosaccharomyces</taxon>
    </lineage>
</organism>
<dbReference type="Proteomes" id="UP000187013">
    <property type="component" value="Unassembled WGS sequence"/>
</dbReference>
<dbReference type="EMBL" id="BDGX01000014">
    <property type="protein sequence ID" value="GAV49113.1"/>
    <property type="molecule type" value="Genomic_DNA"/>
</dbReference>
<gene>
    <name evidence="2" type="ORF">ZYGR_0N05180</name>
</gene>
<name>A0A1Q3A0H5_ZYGRO</name>
<comment type="caution">
    <text evidence="2">The sequence shown here is derived from an EMBL/GenBank/DDBJ whole genome shotgun (WGS) entry which is preliminary data.</text>
</comment>
<dbReference type="OrthoDB" id="10353346at2759"/>
<sequence>MDSTFFFSNTYNPSIDTWSQTHVNSFKRSTADGLVLSVKIHDELSQELNKAIRECMEFCQLTPDKDPLNSIDKIRSAFMLKDKQHQNELRDFELELLQLTREKQFLQGELVKASSQLEVVDEMVAHNVDLEWANEALTQRITRLENNSAKTGRSKPEFLNAFAHQEINFDKM</sequence>
<feature type="coiled-coil region" evidence="1">
    <location>
        <begin position="82"/>
        <end position="147"/>
    </location>
</feature>
<reference evidence="2 3" key="1">
    <citation type="submission" date="2016-08" db="EMBL/GenBank/DDBJ databases">
        <title>Draft genome sequence of allopolyploid Zygosaccharomyces rouxii.</title>
        <authorList>
            <person name="Watanabe J."/>
            <person name="Uehara K."/>
            <person name="Mogi Y."/>
            <person name="Tsukioka Y."/>
        </authorList>
    </citation>
    <scope>NUCLEOTIDE SEQUENCE [LARGE SCALE GENOMIC DNA]</scope>
    <source>
        <strain evidence="2 3">NBRC 110957</strain>
    </source>
</reference>
<proteinExistence type="predicted"/>
<keyword evidence="1" id="KW-0175">Coiled coil</keyword>